<organism evidence="1 2">
    <name type="scientific">Pyropia yezoensis</name>
    <name type="common">Susabi-nori</name>
    <name type="synonym">Porphyra yezoensis</name>
    <dbReference type="NCBI Taxonomy" id="2788"/>
    <lineage>
        <taxon>Eukaryota</taxon>
        <taxon>Rhodophyta</taxon>
        <taxon>Bangiophyceae</taxon>
        <taxon>Bangiales</taxon>
        <taxon>Bangiaceae</taxon>
        <taxon>Pyropia</taxon>
    </lineage>
</organism>
<dbReference type="EMBL" id="CM020620">
    <property type="protein sequence ID" value="KAK1869318.1"/>
    <property type="molecule type" value="Genomic_DNA"/>
</dbReference>
<accession>A0ACC3CGW4</accession>
<comment type="caution">
    <text evidence="1">The sequence shown here is derived from an EMBL/GenBank/DDBJ whole genome shotgun (WGS) entry which is preliminary data.</text>
</comment>
<proteinExistence type="predicted"/>
<reference evidence="1" key="1">
    <citation type="submission" date="2019-11" db="EMBL/GenBank/DDBJ databases">
        <title>Nori genome reveals adaptations in red seaweeds to the harsh intertidal environment.</title>
        <authorList>
            <person name="Wang D."/>
            <person name="Mao Y."/>
        </authorList>
    </citation>
    <scope>NUCLEOTIDE SEQUENCE</scope>
    <source>
        <tissue evidence="1">Gametophyte</tissue>
    </source>
</reference>
<dbReference type="Proteomes" id="UP000798662">
    <property type="component" value="Chromosome 3"/>
</dbReference>
<protein>
    <submittedName>
        <fullName evidence="1">Uncharacterized protein</fullName>
    </submittedName>
</protein>
<evidence type="ECO:0000313" key="1">
    <source>
        <dbReference type="EMBL" id="KAK1869318.1"/>
    </source>
</evidence>
<sequence>MAGEGGKGKSRKRWEPGKGARVDDGGDETGWVMAPAAGGTMPPPTPCQGGIGGRGGSGVSATHQSARQRGGSAGWWRSWGGRSSDESTERLCAHFRFNTWGGGGGGGCYPDYRVDEAVAATLLAAAGVPRTPAELILEGGALYADGDGTALTTAACVLALNRRPGGPGAPPVTAADVEATLRAAAGVTKVLWLPAGRAADADMDSHVDNMAVFARPGHVLLHWPPAAAAAATVLAAATDAAGRRLTIHRLPAAAPTVRTAAEAAGVAAGAAGVVRGAAGERLPASYVNAVRVAGGVVVPSFGEGPAVEAAVAAVYRAACGWPPGAGTVTRWHPEPNMPTPLPGTAAAAAVAAAQAAAAASASVRARHEVELRTSIASTRAAWVEQARGTTPMLGRNPYLAAVPQDILEHPDTDLDMLKGYCQESGITYGERPSLQVLRAKLMASNADVQTVWSLRMTTLAAAALTETPNGQGHLAQFQAAIYHPPSVAPDGPVGIVVAGGTPAAAMREGQTLSQGVSSTGTVLSPFTSPRSPVQSQFRRPPAATLPLLEPHARRPSVDLPVMTPVVDAGSPEPTSNAPGGASPSPADEDGSGSRESDQLYLQYCRAKRAEEARDLQAQRNAQHSELKGMLVSLGQSMANVTGVVQAHASSETVAAQRHSDGLVSLSHQKAALRTALDSQDPTLAALRAAKRPKPSGAAATPSRPSTGPAPLSAGQRGDAREAATTTVRRDMLFTATMEAELMEARMASSPLAIQLQRIVRLTHVSPGKPGVFGSYVVYGLYECAGREAAEDPAVDAPSLMVNKEKQRRMKNIIANIADIYVRHLFWLRTVLPEILETPAEEATYEKMEEFTMTKGRCARLLAALKLEAHKAKYPIDHAVLSPAKARMSMLRDLLASLSADHGYESNVDVMLKSPPFAARLSEASRRIGPRYHTKQSVVAHSRLEARDQPAAAVVALTSVVPSPARQ</sequence>
<name>A0ACC3CGW4_PYRYE</name>
<gene>
    <name evidence="1" type="ORF">I4F81_011796</name>
</gene>
<keyword evidence="2" id="KW-1185">Reference proteome</keyword>
<evidence type="ECO:0000313" key="2">
    <source>
        <dbReference type="Proteomes" id="UP000798662"/>
    </source>
</evidence>